<gene>
    <name evidence="1" type="ORF">F2Q68_00036405</name>
</gene>
<sequence>MSQRLSLPCRLVKDGPSDNVQVHPNQMDARGNDKDACGTVRMVRRMRMHIRLWFLHHPSQVWHDISQVWHDISQVWHDLSQVWHDLSQVWHDPSQVWYGEKHEPRLKCSERPELHAELVPCNDTWTAAHHFQTTP</sequence>
<dbReference type="EMBL" id="QGKW02001988">
    <property type="protein sequence ID" value="KAF2554106.1"/>
    <property type="molecule type" value="Genomic_DNA"/>
</dbReference>
<comment type="caution">
    <text evidence="1">The sequence shown here is derived from an EMBL/GenBank/DDBJ whole genome shotgun (WGS) entry which is preliminary data.</text>
</comment>
<protein>
    <submittedName>
        <fullName evidence="1">Uncharacterized protein</fullName>
    </submittedName>
</protein>
<dbReference type="AlphaFoldDB" id="A0A8S9HB84"/>
<dbReference type="Proteomes" id="UP000712281">
    <property type="component" value="Unassembled WGS sequence"/>
</dbReference>
<proteinExistence type="predicted"/>
<name>A0A8S9HB84_BRACR</name>
<accession>A0A8S9HB84</accession>
<reference evidence="1" key="1">
    <citation type="submission" date="2019-12" db="EMBL/GenBank/DDBJ databases">
        <title>Genome sequencing and annotation of Brassica cretica.</title>
        <authorList>
            <person name="Studholme D.J."/>
            <person name="Sarris P.F."/>
        </authorList>
    </citation>
    <scope>NUCLEOTIDE SEQUENCE</scope>
    <source>
        <strain evidence="1">PFS-001/15</strain>
        <tissue evidence="1">Leaf</tissue>
    </source>
</reference>
<evidence type="ECO:0000313" key="2">
    <source>
        <dbReference type="Proteomes" id="UP000712281"/>
    </source>
</evidence>
<evidence type="ECO:0000313" key="1">
    <source>
        <dbReference type="EMBL" id="KAF2554106.1"/>
    </source>
</evidence>
<organism evidence="1 2">
    <name type="scientific">Brassica cretica</name>
    <name type="common">Mustard</name>
    <dbReference type="NCBI Taxonomy" id="69181"/>
    <lineage>
        <taxon>Eukaryota</taxon>
        <taxon>Viridiplantae</taxon>
        <taxon>Streptophyta</taxon>
        <taxon>Embryophyta</taxon>
        <taxon>Tracheophyta</taxon>
        <taxon>Spermatophyta</taxon>
        <taxon>Magnoliopsida</taxon>
        <taxon>eudicotyledons</taxon>
        <taxon>Gunneridae</taxon>
        <taxon>Pentapetalae</taxon>
        <taxon>rosids</taxon>
        <taxon>malvids</taxon>
        <taxon>Brassicales</taxon>
        <taxon>Brassicaceae</taxon>
        <taxon>Brassiceae</taxon>
        <taxon>Brassica</taxon>
    </lineage>
</organism>